<dbReference type="AlphaFoldDB" id="A0A2S7W9Y1"/>
<sequence length="635" mass="67341">MSFVNNIDAPTNVAALYNITQDNTGSVTITPNADGAVSFEIFFGDGTAAPAIVPQGQSAHHVYAEGTYQVKIVAVNLNGVKTEATQQLVVSFKAPQNLVVVIENDAAISKQVNITANADFATFFEFNSGETGVTQPVVSGNIGSTISYTYQNAGTYNVMVEAKGGAIATTKYEVSFEVKEILAPIVAAPAPPARSASDVVSIFSDAYTDVTLSELPTTWSSSGFEAINLNNDNVWKLTNLDFVGMVTNYATGINLSAMEKMHIDYWVPDGVTNELLVKIVNTVDGGEDIESLGTTVSGTWQSIDIDMTGFDGGNLANKEKITQILIDSDGLAGVVYIDNFYFYKESSVSTFNDGLLTNGDFQAGSNSWIVGVDDNAPAPVAVNGSNIYYSVNVPNAGNPWEVNVSQKVEIVNGTTYTLTFDAWSNVSRSIIAGIGLSADPWSNKTETININSSRATYTRTFTADFGAPNARVLFDLGAAAGQVNIDNVSLFIGNGNLVQNGNFENGSAPWIVGVDDNAPAPVVLTNGNNHYSVNVANAGNPWDVNLSQKLEIVNGSTYTLTFDAWSNVSRSMIAGIGLSGDPWSSKTETVNITTNRTTYTYTITADFGAANARVLFDLGAAAGTVNIDNVSLSKN</sequence>
<protein>
    <recommendedName>
        <fullName evidence="2">CBM-cenC domain-containing protein</fullName>
    </recommendedName>
</protein>
<dbReference type="Gene3D" id="2.60.120.260">
    <property type="entry name" value="Galactose-binding domain-like"/>
    <property type="match status" value="2"/>
</dbReference>
<proteinExistence type="predicted"/>
<evidence type="ECO:0000259" key="2">
    <source>
        <dbReference type="Pfam" id="PF02018"/>
    </source>
</evidence>
<dbReference type="InterPro" id="IPR008979">
    <property type="entry name" value="Galactose-bd-like_sf"/>
</dbReference>
<dbReference type="SUPFAM" id="SSF49299">
    <property type="entry name" value="PKD domain"/>
    <property type="match status" value="1"/>
</dbReference>
<dbReference type="InterPro" id="IPR013783">
    <property type="entry name" value="Ig-like_fold"/>
</dbReference>
<dbReference type="Pfam" id="PF02018">
    <property type="entry name" value="CBM_4_9"/>
    <property type="match status" value="2"/>
</dbReference>
<dbReference type="Proteomes" id="UP000237608">
    <property type="component" value="Unassembled WGS sequence"/>
</dbReference>
<dbReference type="GO" id="GO:0016798">
    <property type="term" value="F:hydrolase activity, acting on glycosyl bonds"/>
    <property type="evidence" value="ECO:0007669"/>
    <property type="project" value="InterPro"/>
</dbReference>
<dbReference type="EMBL" id="MSCL01000001">
    <property type="protein sequence ID" value="PQJ74081.1"/>
    <property type="molecule type" value="Genomic_DNA"/>
</dbReference>
<keyword evidence="1" id="KW-0378">Hydrolase</keyword>
<evidence type="ECO:0000313" key="4">
    <source>
        <dbReference type="Proteomes" id="UP000237608"/>
    </source>
</evidence>
<evidence type="ECO:0000256" key="1">
    <source>
        <dbReference type="ARBA" id="ARBA00022801"/>
    </source>
</evidence>
<feature type="domain" description="CBM-cenC" evidence="2">
    <location>
        <begin position="355"/>
        <end position="476"/>
    </location>
</feature>
<name>A0A2S7W9Y1_9FLAO</name>
<dbReference type="InterPro" id="IPR003305">
    <property type="entry name" value="CenC_carb-bd"/>
</dbReference>
<feature type="domain" description="CBM-cenC" evidence="2">
    <location>
        <begin position="495"/>
        <end position="618"/>
    </location>
</feature>
<dbReference type="InterPro" id="IPR035986">
    <property type="entry name" value="PKD_dom_sf"/>
</dbReference>
<comment type="caution">
    <text evidence="3">The sequence shown here is derived from an EMBL/GenBank/DDBJ whole genome shotgun (WGS) entry which is preliminary data.</text>
</comment>
<reference evidence="3 4" key="1">
    <citation type="submission" date="2016-12" db="EMBL/GenBank/DDBJ databases">
        <title>Trade-off between light-utilization and light-protection in marine flavobacteria.</title>
        <authorList>
            <person name="Kumagai Y."/>
            <person name="Yoshizawa S."/>
            <person name="Kogure K."/>
            <person name="Iwasaki W."/>
        </authorList>
    </citation>
    <scope>NUCLEOTIDE SEQUENCE [LARGE SCALE GENOMIC DNA]</scope>
    <source>
        <strain evidence="3 4">KCTC 22729</strain>
    </source>
</reference>
<keyword evidence="4" id="KW-1185">Reference proteome</keyword>
<dbReference type="SUPFAM" id="SSF49785">
    <property type="entry name" value="Galactose-binding domain-like"/>
    <property type="match status" value="2"/>
</dbReference>
<gene>
    <name evidence="3" type="ORF">BTO13_01795</name>
</gene>
<dbReference type="Gene3D" id="2.60.40.10">
    <property type="entry name" value="Immunoglobulins"/>
    <property type="match status" value="1"/>
</dbReference>
<accession>A0A2S7W9Y1</accession>
<evidence type="ECO:0000313" key="3">
    <source>
        <dbReference type="EMBL" id="PQJ74081.1"/>
    </source>
</evidence>
<organism evidence="3 4">
    <name type="scientific">Polaribacter gangjinensis</name>
    <dbReference type="NCBI Taxonomy" id="574710"/>
    <lineage>
        <taxon>Bacteria</taxon>
        <taxon>Pseudomonadati</taxon>
        <taxon>Bacteroidota</taxon>
        <taxon>Flavobacteriia</taxon>
        <taxon>Flavobacteriales</taxon>
        <taxon>Flavobacteriaceae</taxon>
    </lineage>
</organism>